<evidence type="ECO:0000256" key="2">
    <source>
        <dbReference type="SAM" id="MobiDB-lite"/>
    </source>
</evidence>
<proteinExistence type="predicted"/>
<dbReference type="SUPFAM" id="SSF57567">
    <property type="entry name" value="Serine protease inhibitors"/>
    <property type="match status" value="1"/>
</dbReference>
<dbReference type="Gene3D" id="2.10.25.10">
    <property type="entry name" value="Laminin"/>
    <property type="match status" value="1"/>
</dbReference>
<evidence type="ECO:0000313" key="4">
    <source>
        <dbReference type="Proteomes" id="UP000277204"/>
    </source>
</evidence>
<dbReference type="PROSITE" id="PS50234">
    <property type="entry name" value="VWFA"/>
    <property type="match status" value="1"/>
</dbReference>
<protein>
    <submittedName>
        <fullName evidence="3">Uncharacterized protein</fullName>
    </submittedName>
</protein>
<organism evidence="3 4">
    <name type="scientific">Schistosoma margrebowiei</name>
    <dbReference type="NCBI Taxonomy" id="48269"/>
    <lineage>
        <taxon>Eukaryota</taxon>
        <taxon>Metazoa</taxon>
        <taxon>Spiralia</taxon>
        <taxon>Lophotrochozoa</taxon>
        <taxon>Platyhelminthes</taxon>
        <taxon>Trematoda</taxon>
        <taxon>Digenea</taxon>
        <taxon>Strigeidida</taxon>
        <taxon>Schistosomatoidea</taxon>
        <taxon>Schistosomatidae</taxon>
        <taxon>Schistosoma</taxon>
    </lineage>
</organism>
<dbReference type="Proteomes" id="UP000277204">
    <property type="component" value="Unassembled WGS sequence"/>
</dbReference>
<dbReference type="Gene3D" id="3.40.50.410">
    <property type="entry name" value="von Willebrand factor, type A domain"/>
    <property type="match status" value="1"/>
</dbReference>
<dbReference type="Pfam" id="PF00092">
    <property type="entry name" value="VWA"/>
    <property type="match status" value="1"/>
</dbReference>
<sequence length="5682" mass="660260">MKQCPCGSPKKIIYTCPNNKTVKGYIYEKRVNGECEKFPLKRKHTENCMIRYVWKLAKTKIIRKKRSIPLHTSSGSKCGPNQHYVPERNPCPETCEGKFFGVESRCSHLTSGPGCECLPGFMRDGILCVPPSQCGCLESVCIDRVATEKCKLWRSEGRCHKDKAIMQRFCRATCQRCERPCEDQIATSQCELIKRRGECSLDFYKSMCMLTCSQQNCSNSNLTVVVNHSSQGDIDRVEVDRLEFALCEDHRACIQLKNPCYACDRINLALKTCQANKIPVLKTMVRVQTSCDKCIYKKINILGKPIECKKPWIQRGQCKQTYPGQIGLIRKVIYAKEVAKNCKCQSVFHEETEICGKPNEKRKTKKHITPGNGDRREKNEQELDGTGKEGPGQSGLENAGCPKTKRSNPFCMTDRNQLAIKITYYKPNRTHCLEFSNISWIPKLPCPSADQSSITKNQGRFHCNPETCERIWIGRTWIREHCKCRQVDVNHPAGKCFLGTTFTSHQNHNLPSSPVSLIKHTNNLQYPTSPIHFFHGLGCPKSESSQSECQNGLSEIVNVTYSLVNGDCKRHVLRSVIRCSCPNSKNFVKCDSENGIKLFGAVKYKIQKDGTCEKVELIESHKINCMNGHIRRISECNVQITEDNRMYRQLLVARSSIKECACITPKPKVYLEACNCPEAQTDVVKQIQQCPSWCFNATPETCDRRCQNIFIWQKLVYDFENRGHCKVEILQKIIKPCCCKHSKEIRRLCSEDGKTLIIETEESIWKNELCIKKVKRIHQPIQCKIGLLKQTLINSQKHGKRYMQSVYGYREHCQCKIRIEERLCNQSCPEPVYEVECDSASRELLHKKTDYVSIACSCQARIYKRRTKVFCPQYTTLVSSHCSPITNIETSTYKTHFQEGCECKESITVKTRRCACPKDRVSEKKCDISNNKLVSIRIHYELLDNDCLPQKDTIEEPVSCDEHMKMEIRRNNGREIRQLLCHRPTGRAQIITYVWIPKNCKCVRVKQVIREGLCKCPRSHTLMHCDDKLNAWVRKFITYRLDKENLLCQRHLTHKSEITFCPPPIAKWMPCNMQHGTRQLILEFYKRSHCHCIKQKQILAKPCGCALKPSRIRQKCDPIQGILQTIVRKYEWNDKSNDCVKVDQVKTKPVVCRPRVRIVRGKCTNGKLVETFIENIPDANNCTCIQKTRTYNRDCRCPTEFIHIGNCSEIHPYWKELVLERKWDDHEQKCVIVKTMKNKHFCQCPQKKVNTECNNGVVIRTEVSFKLNKLTSVCQQFVRQFRYKPVCKETDGLRKSKQYQALFYRHLQTRCDSSTCTKSLETYANEYNPNTCKCGWKLVNKKRCTCCGCPKPHLSYLCENDSLLIVSTTYYTTKQHRCGHECMRRVRTVKHHITCKDYSSPPQAYWSKCDNRTCQQSFIAPVYEVKNCRCILTPKSIDKRPCCCLKEEEKQTFCRNGQLEVYTHKMVLKNLKCVKSTKKQIVPITCSKAVKIKYGECRPQTCRRPLFLIKSVVDPDNCKCKKQQIIKEERECCCLGKSREKKEFCVGNCKIVVNKVSKFDKVNERCVKENFIRRKCPKCPKPHMLEGTCDSTGTCLKTNRHISYTIKNCQCQPVEHIRHERCCCPASKKLGSRCVEDKGVIENKNIYYQLENGQCIKRETIEEKQIICPKTIQLSQSEKNQYCDPNSCQQIVTTYQWNRIGCKCIQQIITIPKLCCCTNRIPRIKKICSPDGSYKSIAQLWKLHNGQCVKTNVVKNLSPPVCKPQDVTPIGPCDKTTGKQPILITRSIIEECECKVVYREKRDRICACQSSTVHVKPCDPNTCLQQTTITKWAIEEKDKKCHRLHPDIRMRPCCCRREVNKDNLFKKCIPTNGQTEITNRTYYFNPHKELCEFKDVKTFINLVCPTEITVVKGSCNLVTGIALDSITSWKTLTSQCKCVKRTNYQKRICSCKHLDRKVKNPVCSKQNNMLLQKKIVHELQNEICQPKVIWMKKAVVCPSQKNVDVKCDPATCNQLTTISWFTKIGCKCEKQQKYIQGKCCCPKPVEYRECQRKGSLLIIKKVTYQLDEYKGKCVRQIDQLHKNVGKWFNYKVCLKDYGKVHMLRCRICGVHGARFIKRVCDKQTCYLATILLKTVLQNCQCQRMMKKIIHRNIRCCCPNPRFQEKCHQNYGIVSRIMYRYELFKKQCITRKFVDEHKVVCPEEKINRGQCDVNTKIRPVQRRFYNLIGCKCQLKIESTMEPCNPSLTNLIFGISACPLPVLHKENCTAGKLSRKVWRIIYILRRNDESGKVACEQEKEYLYEEPCHCRKPKFTRKCQNGNKILMKHVEYLVERNDKRFCSVRHYIKRIPVNCRVNAVRMKEEPCQNSLKRTTFMHEILDKQTCECRSQVKVEFEKCDCDKDNRITEFCQNGVRVVNKEINVFSQSQGRCVKSTVRSVRPVVCSTKHQVIKSSGCVIERSDGIYYSEEIRWEQVVNCKCAIKRRQILRLCACPKPTIKTQCLDTVNLATYKNTFINIGGQCIPDQQVITTETRCQEKAQIIGRSTCEKQTLNKFDLSKPPCLETLKISVPTIVNCQCQLKIIQIQRRCCTSQPKVKQICDPFKGRWIKAVENYVLASGSVKVGLFSAMILFKRDDLIIYDQIQKVTSEQQDQTVVCPQSVSYENCDRTTGLLTRVKTYYKRIGCKCKPIKEIIRGKCECNNVLSKNHARFIRPFLQGCPPRRQWISQCKRNFRIRRIISFILINGTCVRQQQFGKQRCGCPNPMNRVYCDGDGRWVKCNTQYVYNPKTHECRLLKHCVRWYDECPRPRNRIASQCNSQTQFKQLIQYVHFVKNKSSCKCNAIVKNEWTEYCGCDHLNQKSHRCLNHNTPIVDYLKYTLIKGDCVPKRTKYSTQLNCPKPIAQHYPCNHDRNSSDRGYSISKIRYFIAEHCKCIPKEKLVRKPCNCTLIYPQVVSKRCYNNKRLLIRKMFSTLVKGRCLPSEAVYKKPINCRPLKRVKVGRCQIGPDNVGTQRIDELHLTSVKCQCKWRIKHSERKICKCPDPIKKTQCYNNGRQLMHITTIYSLVGDKCRASEQLLDIDPCAHVKKTFNRRPLFQIGRCNPVTCIAKRVDYRFSSKNCQCEVQKKVSNEICCCPKPITNQSICDPNTNAIIHKQIHYSLIIPTYNTKAFKSYCQSKLSQISVQVKCGKKLQRIRIKPCDGEFHIVSILKPIVENCICKQKLIHKQKIRCGCPTAVRHIPGKCISQWAIHKWIGLNAVPTGVNNTFHITEKSCKPVVIEERRIRCACPPMQVFKKCLNHSLLVIHRIHYKMNKELNNCERYNTKEFKKLACPNTQVTQTPCGNKFENYEQIEIIKHWQTNQCNCLMKVIKNKWICNCHARYPNQVITKCLPNGYQRLTITKIWFNHGRQCLNRTEKQIESIACPKNLRIIKGECSSTGNLQLIYLLQRPQHCQCVWQKLTDSERQALGLRSTEACKCRPSFIVKQCHEANNNRTAYLVKIHTKYILQQGECHIDRKFEKNPVVCQVGSQLHRSQCNPVSNELIETRITTHLRGCQCQQEIAKRRCQCSCPKPKTNAVCQSRDGLLRKIKIIYAYKDDQCTCEAKYYVQSSRIRCHEPPKLIKIGKCHKLSQNESIYVHKNDLYRNLVWNKLHRVGCQCKHQRFMEQFPCYCSPDIKYETQCIKDRILEIRKTERKISEDKKQCIRIVISKVRNPIHLGKPEYNRKCNPKTGMETVVQKLPYIENCRRQYRVNVIHRKCKCNTKPRLIRQSQCSPECKVRYTWLMEKITPEGQCKFYYRVQDKSCCCPTEINLGTFCNRSIGLLETGYRNFTLINGKCLSKDRFIGKRIVCKKNEKIVKYQQPNGWIRIEKQVNIRDGCNCVRKLIVDYDKWNCPPPITQRRCVQANSEQFVLETISTKWKLSESKPTCSRLDTIIDRVPIDCSEEYVNKSTKCVMSVGRHALVRIDQVTTFHADGCRCIENSVRRVFTVCKCTRPHREKSCLYSEGVLIHQNVYYEVSGDKSRCLPRRSRRVIKITCSPVGPQYKGRTQCDAETGNFFHIYEEFKRVGCRCLKKELRIPGRCRCPEQRSEMRCSMQNVQQLNTTTYELNPKGTCTKSYKLQYKYIKCPLSDDLLQESTDYKVQQSQSLIKHIYKCGSAGKCMRIIQEYKTYTNYKCKCITERKQYREACCCPTEPDMIQFNLPNNSSQSVTVNTLCDPDKGLILNNTIRWNLEHGRCWPVIHRTILPVVSKQVILVCVFLFYVQVCDKKEFFKPITVCRQGQQKNLHQREIREGCKCKLSKRIVTKPCTCDPLGIADVIFLVDETVKSRQMNYSYYVNKILKYTVNVFYESSQSSNIDEQFRFGVIKYSLRANIVSNLKSYPGLYELYAEIKKLTFNGRQSDLRVALNTVKNKILSQIRPGASLILYLITDAVVNQPTGVKQLSDYLKLHNVQINAILLMSGHIYHETLFKQLVSPPTALHLVRLKAMNGQFESRLSRIADTICKKVCPVNHKKESQCSRQTNCIGRVYNYMYRYNPVKGLCIGKTIVERKQCCNHVKRSHYLLYDDYISGCMQEVRRKTTCENNHLIQYTENWQLTTNGFCEQYVTRRDVTGLTISQCTPANQTFIKTCNIRGEAVQVTIYRYMENCKCKASNTLFTESDAPRFDDECPFVNIKTKQTDKIVRCRCTKKHNTKTCFGDDLIVYHYHFERLLEGECLPQRRDVHKKLACKRPEISKSPCDSLTCQERITIVNYVAQRCICKRFVTVKHQTCCCKGNRTSNYVGCKHNDVKVFEEKVFDPKVHDGSCVQRVSYYFQPITCPNKPSITYHSCRRFNVEDSVKQGNYANDRVDPGLIYRLVEKVTWKIQDCDCRRYYESYFEACGCDESVIINNFVTTKNRCDQQTGAIMNYKQKVRLEIVGIPYEYTKLNRLNKLSDAKCRPYYVIESVRKIICPETQTSIGPCEPAENGRSYRAIKVNRWKQSNCVCQNLPPILIEKQICSCLPVRLQKKCVGYKNKLQIYVIKEKLIKTKLSSGKYKYECKIEQTMKENIIQCPKNILHYSECKNGKMKVMVKVYKVHNCKCQESIRRLQVQCNKREKSKNIKQVEPKSPKHILTTVEQIIECIDLLPSENCQQISRSSQRICEKSTRLSDLLCRRTCRRCELSNIRYQMISANYPCPENDQHILNNFLIKNISTAFTLASCKLACANKANCLSFIYSMSHEFDSNIIDKTAKCMLYRVDLLAIKQHHHEQKHQKHLTGIILQQTNQRFDSVFSPMYTKQCFAFRKICKHSEFKNISYKSLTGDHFNHFSTACSSPKLTEISKCECKVYKNHYDYPSESPKFKTSLHCSKRINVQYFIQSKSGICQEQNWQGYTPCSNPRYRDLSLRNSNNCNNLKSSLWCEAELANDQRRCKDAVFSRLCSKTCGFCTCYGINIFNGKCNSNGYKLNTYIIYKPHPISRICIIEVKKRLSICEYCPIGTFEHVHECDKLTKSRTVNKITAKLIKISPNIDGKPRFECSIQTKNFKFDCGKCLAAYRNKYSITSCKQYPMKSAQMKSVYQLNLITEYVISENGCCRTKRTERRFNCENCPLPRIKHSPCYNNQRLKHIIFYTRPWVTSSLKPNECIQRTITKREKCSVDHRLPKDECRDSLTRMDCSVLKQSRKCHLNSEEARSLCAKTCGFCN</sequence>
<feature type="compositionally biased region" description="Basic and acidic residues" evidence="2">
    <location>
        <begin position="373"/>
        <end position="387"/>
    </location>
</feature>
<feature type="region of interest" description="Disordered" evidence="2">
    <location>
        <begin position="360"/>
        <end position="401"/>
    </location>
</feature>
<dbReference type="InterPro" id="IPR003609">
    <property type="entry name" value="Pan_app"/>
</dbReference>
<keyword evidence="4" id="KW-1185">Reference proteome</keyword>
<dbReference type="SMART" id="SM00254">
    <property type="entry name" value="ShKT"/>
    <property type="match status" value="5"/>
</dbReference>
<gene>
    <name evidence="3" type="ORF">SMRZ_LOCUS14689</name>
</gene>
<dbReference type="PROSITE" id="PS50900">
    <property type="entry name" value="PLAC"/>
    <property type="match status" value="1"/>
</dbReference>
<dbReference type="InterPro" id="IPR010909">
    <property type="entry name" value="PLAC"/>
</dbReference>
<dbReference type="SMART" id="SM00327">
    <property type="entry name" value="VWA"/>
    <property type="match status" value="1"/>
</dbReference>
<dbReference type="PROSITE" id="PS51670">
    <property type="entry name" value="SHKT"/>
    <property type="match status" value="2"/>
</dbReference>
<dbReference type="InterPro" id="IPR036465">
    <property type="entry name" value="vWFA_dom_sf"/>
</dbReference>
<name>A0A183MF64_9TREM</name>
<accession>A0A183MF64</accession>
<dbReference type="CDD" id="cd19941">
    <property type="entry name" value="TIL"/>
    <property type="match status" value="1"/>
</dbReference>
<dbReference type="STRING" id="48269.A0A183MF64"/>
<dbReference type="EMBL" id="UZAI01016811">
    <property type="protein sequence ID" value="VDP16433.1"/>
    <property type="molecule type" value="Genomic_DNA"/>
</dbReference>
<dbReference type="InterPro" id="IPR036084">
    <property type="entry name" value="Ser_inhib-like_sf"/>
</dbReference>
<dbReference type="PROSITE" id="PS50948">
    <property type="entry name" value="PAN"/>
    <property type="match status" value="1"/>
</dbReference>
<reference evidence="3 4" key="1">
    <citation type="submission" date="2018-11" db="EMBL/GenBank/DDBJ databases">
        <authorList>
            <consortium name="Pathogen Informatics"/>
        </authorList>
    </citation>
    <scope>NUCLEOTIDE SEQUENCE [LARGE SCALE GENOMIC DNA]</scope>
    <source>
        <strain evidence="3 4">Zambia</strain>
    </source>
</reference>
<dbReference type="InterPro" id="IPR003582">
    <property type="entry name" value="ShKT_dom"/>
</dbReference>
<evidence type="ECO:0000256" key="1">
    <source>
        <dbReference type="PROSITE-ProRule" id="PRU01005"/>
    </source>
</evidence>
<dbReference type="InterPro" id="IPR002035">
    <property type="entry name" value="VWF_A"/>
</dbReference>
<evidence type="ECO:0000313" key="3">
    <source>
        <dbReference type="EMBL" id="VDP16433.1"/>
    </source>
</evidence>
<comment type="caution">
    <text evidence="1">Lacks conserved residue(s) required for the propagation of feature annotation.</text>
</comment>
<dbReference type="CDD" id="cd00198">
    <property type="entry name" value="vWFA"/>
    <property type="match status" value="1"/>
</dbReference>
<dbReference type="SUPFAM" id="SSF53300">
    <property type="entry name" value="vWA-like"/>
    <property type="match status" value="1"/>
</dbReference>